<keyword evidence="2" id="KW-1185">Reference proteome</keyword>
<accession>A0ABT8HE08</accession>
<evidence type="ECO:0000313" key="2">
    <source>
        <dbReference type="Proteomes" id="UP001172687"/>
    </source>
</evidence>
<proteinExistence type="predicted"/>
<name>A0ABT8HE08_MYCAO</name>
<evidence type="ECO:0000313" key="1">
    <source>
        <dbReference type="EMBL" id="MDN4518996.1"/>
    </source>
</evidence>
<reference evidence="1" key="1">
    <citation type="submission" date="2023-07" db="EMBL/GenBank/DDBJ databases">
        <title>Degradation of tert-butanol by M. austroafricanum TBA100.</title>
        <authorList>
            <person name="Helbich S."/>
            <person name="Vainshtein Y."/>
        </authorList>
    </citation>
    <scope>NUCLEOTIDE SEQUENCE</scope>
    <source>
        <strain evidence="1">TBA100</strain>
    </source>
</reference>
<organism evidence="1 2">
    <name type="scientific">Mycolicibacterium austroafricanum</name>
    <name type="common">Mycobacterium austroafricanum</name>
    <dbReference type="NCBI Taxonomy" id="39687"/>
    <lineage>
        <taxon>Bacteria</taxon>
        <taxon>Bacillati</taxon>
        <taxon>Actinomycetota</taxon>
        <taxon>Actinomycetes</taxon>
        <taxon>Mycobacteriales</taxon>
        <taxon>Mycobacteriaceae</taxon>
        <taxon>Mycolicibacterium</taxon>
    </lineage>
</organism>
<gene>
    <name evidence="1" type="ORF">QYF68_14340</name>
</gene>
<dbReference type="RefSeq" id="WP_011780535.1">
    <property type="nucleotide sequence ID" value="NZ_CP070380.1"/>
</dbReference>
<dbReference type="EMBL" id="JAUHTC010000049">
    <property type="protein sequence ID" value="MDN4518996.1"/>
    <property type="molecule type" value="Genomic_DNA"/>
</dbReference>
<sequence length="360" mass="37336">MRFAEDSGLWTTGPGPDAVQLSAVLEVSGAVLSWSVDGPESDVHIAFTDPVRADWLWRVVGESAHSAIVSALGGVPDGQVEVEGVAVRPAALDSLRRLALGHWMRRWWPASVRDGIPELGAAVLDGELALLTAAAGDYFVDDTFDSDVAELLRPHAELLEGLARLGDPRVAELARACAELAADIGVEAGPAAVAVQSRRDDYALVAGEVTRRGAAAIAAGVASVSWAAVPPGVFDAAENTVSWRVESADDVANAVVLVELSGRASAAGIAVRVRSGAVDGAGTLDASGAATVALVGEDQAPITESVAWGRDWRDTAVTIGADVGESPQVRQRVRTFARARLARPGPDAFLAELLAAESDY</sequence>
<dbReference type="Proteomes" id="UP001172687">
    <property type="component" value="Unassembled WGS sequence"/>
</dbReference>
<comment type="caution">
    <text evidence="1">The sequence shown here is derived from an EMBL/GenBank/DDBJ whole genome shotgun (WGS) entry which is preliminary data.</text>
</comment>
<protein>
    <submittedName>
        <fullName evidence="1">Uncharacterized protein</fullName>
    </submittedName>
</protein>